<name>A0ACB9SGH9_9MYRT</name>
<organism evidence="1 2">
    <name type="scientific">Melastoma candidum</name>
    <dbReference type="NCBI Taxonomy" id="119954"/>
    <lineage>
        <taxon>Eukaryota</taxon>
        <taxon>Viridiplantae</taxon>
        <taxon>Streptophyta</taxon>
        <taxon>Embryophyta</taxon>
        <taxon>Tracheophyta</taxon>
        <taxon>Spermatophyta</taxon>
        <taxon>Magnoliopsida</taxon>
        <taxon>eudicotyledons</taxon>
        <taxon>Gunneridae</taxon>
        <taxon>Pentapetalae</taxon>
        <taxon>rosids</taxon>
        <taxon>malvids</taxon>
        <taxon>Myrtales</taxon>
        <taxon>Melastomataceae</taxon>
        <taxon>Melastomatoideae</taxon>
        <taxon>Melastomateae</taxon>
        <taxon>Melastoma</taxon>
    </lineage>
</organism>
<proteinExistence type="predicted"/>
<accession>A0ACB9SGH9</accession>
<reference evidence="2" key="1">
    <citation type="journal article" date="2023" name="Front. Plant Sci.">
        <title>Chromosomal-level genome assembly of Melastoma candidum provides insights into trichome evolution.</title>
        <authorList>
            <person name="Zhong Y."/>
            <person name="Wu W."/>
            <person name="Sun C."/>
            <person name="Zou P."/>
            <person name="Liu Y."/>
            <person name="Dai S."/>
            <person name="Zhou R."/>
        </authorList>
    </citation>
    <scope>NUCLEOTIDE SEQUENCE [LARGE SCALE GENOMIC DNA]</scope>
</reference>
<evidence type="ECO:0000313" key="1">
    <source>
        <dbReference type="EMBL" id="KAI4389882.1"/>
    </source>
</evidence>
<evidence type="ECO:0000313" key="2">
    <source>
        <dbReference type="Proteomes" id="UP001057402"/>
    </source>
</evidence>
<sequence length="369" mass="41415">MLSLHVPSPPQLTPTPNTNKQMKVEQLYRHHPPLFLCDETWEWDYETESLVEDPGLLPEFGAESAHGPPSAPPPTVLDHDFHWDPQELPSLLSKQELANHSYGRGIDLTHPRLLEARDDAVDWIMKVHASYSFSAPTAVLAVDCLDRFLVACFGTLGDDKPWTTQLSAVACLSLAAKVEETRVPLLLDFQVEESCYVFEAKTIQRMEVVVLSSLQWRMNPVTPLSFLDFAIRRFGFKDMDLCWAFRSRFEKLLLSILPECRFVGYLPSVLAAAIMLHVAAALKLDLDVVGLLGTDKEAVYECYEFVADSTSRRRSSKRKFGPSSPGGSSPRGVMEAWCSCSDSSNDSWGASEGSYSPEPNRRRFQSPYH</sequence>
<comment type="caution">
    <text evidence="1">The sequence shown here is derived from an EMBL/GenBank/DDBJ whole genome shotgun (WGS) entry which is preliminary data.</text>
</comment>
<dbReference type="EMBL" id="CM042880">
    <property type="protein sequence ID" value="KAI4389882.1"/>
    <property type="molecule type" value="Genomic_DNA"/>
</dbReference>
<keyword evidence="2" id="KW-1185">Reference proteome</keyword>
<dbReference type="Proteomes" id="UP001057402">
    <property type="component" value="Chromosome 1"/>
</dbReference>
<protein>
    <submittedName>
        <fullName evidence="1">Uncharacterized protein</fullName>
    </submittedName>
</protein>
<gene>
    <name evidence="1" type="ORF">MLD38_002055</name>
</gene>